<dbReference type="EMBL" id="CM056793">
    <property type="protein sequence ID" value="KAJ8715299.1"/>
    <property type="molecule type" value="Genomic_DNA"/>
</dbReference>
<dbReference type="Proteomes" id="UP001231649">
    <property type="component" value="Chromosome 17"/>
</dbReference>
<gene>
    <name evidence="1" type="ORF">PYW08_005280</name>
</gene>
<proteinExistence type="predicted"/>
<accession>A0ACC2QGI0</accession>
<comment type="caution">
    <text evidence="1">The sequence shown here is derived from an EMBL/GenBank/DDBJ whole genome shotgun (WGS) entry which is preliminary data.</text>
</comment>
<sequence>MTEIVAEELIPLVEQRRVLWDKNSEFYKDKIVKAAAWREICCIFNPEFDKLKENEMKDFVKSVTTKWINIRDAFLRSQRTEKNNMRYGCGKKPRPYVYKNLLSFLTKADEPPTRPESCNDSQSSSESSSDSEPAPEQKFQPPPAQKKLRIEKITPDEKIRFLDPTKLNEPEEHPQISFMKGILPSMASFDDDDNLEFQAGVIALVQNIRRKRQSHGEYSYDVKIFET</sequence>
<organism evidence="1 2">
    <name type="scientific">Mythimna loreyi</name>
    <dbReference type="NCBI Taxonomy" id="667449"/>
    <lineage>
        <taxon>Eukaryota</taxon>
        <taxon>Metazoa</taxon>
        <taxon>Ecdysozoa</taxon>
        <taxon>Arthropoda</taxon>
        <taxon>Hexapoda</taxon>
        <taxon>Insecta</taxon>
        <taxon>Pterygota</taxon>
        <taxon>Neoptera</taxon>
        <taxon>Endopterygota</taxon>
        <taxon>Lepidoptera</taxon>
        <taxon>Glossata</taxon>
        <taxon>Ditrysia</taxon>
        <taxon>Noctuoidea</taxon>
        <taxon>Noctuidae</taxon>
        <taxon>Noctuinae</taxon>
        <taxon>Hadenini</taxon>
        <taxon>Mythimna</taxon>
    </lineage>
</organism>
<evidence type="ECO:0000313" key="2">
    <source>
        <dbReference type="Proteomes" id="UP001231649"/>
    </source>
</evidence>
<reference evidence="1" key="1">
    <citation type="submission" date="2023-03" db="EMBL/GenBank/DDBJ databases">
        <title>Chromosome-level genomes of two armyworms, Mythimna separata and Mythimna loreyi, provide insights into the biosynthesis and reception of sex pheromones.</title>
        <authorList>
            <person name="Zhao H."/>
        </authorList>
    </citation>
    <scope>NUCLEOTIDE SEQUENCE</scope>
    <source>
        <strain evidence="1">BeijingLab</strain>
    </source>
</reference>
<name>A0ACC2QGI0_9NEOP</name>
<evidence type="ECO:0000313" key="1">
    <source>
        <dbReference type="EMBL" id="KAJ8715299.1"/>
    </source>
</evidence>
<keyword evidence="2" id="KW-1185">Reference proteome</keyword>
<protein>
    <submittedName>
        <fullName evidence="1">Uncharacterized protein</fullName>
    </submittedName>
</protein>